<organism evidence="1 2">
    <name type="scientific">Polistes dominula</name>
    <name type="common">European paper wasp</name>
    <name type="synonym">Vespa dominula</name>
    <dbReference type="NCBI Taxonomy" id="743375"/>
    <lineage>
        <taxon>Eukaryota</taxon>
        <taxon>Metazoa</taxon>
        <taxon>Ecdysozoa</taxon>
        <taxon>Arthropoda</taxon>
        <taxon>Hexapoda</taxon>
        <taxon>Insecta</taxon>
        <taxon>Pterygota</taxon>
        <taxon>Neoptera</taxon>
        <taxon>Endopterygota</taxon>
        <taxon>Hymenoptera</taxon>
        <taxon>Apocrita</taxon>
        <taxon>Aculeata</taxon>
        <taxon>Vespoidea</taxon>
        <taxon>Vespidae</taxon>
        <taxon>Polistinae</taxon>
        <taxon>Polistini</taxon>
        <taxon>Polistes</taxon>
    </lineage>
</organism>
<dbReference type="SUPFAM" id="SSF52047">
    <property type="entry name" value="RNI-like"/>
    <property type="match status" value="2"/>
</dbReference>
<dbReference type="GeneID" id="107063791"/>
<evidence type="ECO:0000313" key="2">
    <source>
        <dbReference type="RefSeq" id="XP_015171368.1"/>
    </source>
</evidence>
<accession>A0ABM1HTT1</accession>
<dbReference type="RefSeq" id="XP_015171368.1">
    <property type="nucleotide sequence ID" value="XM_015315882.1"/>
</dbReference>
<keyword evidence="1" id="KW-1185">Reference proteome</keyword>
<sequence length="594" mass="67513">MNEQEKMPYRRQPKTLESLSLRQVCEHLHQMCRQLQTFSQNMSSEWAFSFAKQILRPYYVNAIPASLRSRIIEETSKMLYTPTSGGSFLNSGPAPLYLLTVLLGHDIKQLRVNLCCYYGCSHQTLLLDLLASEGKGIQTLELARSALLTLEPNHFNSALLNMKNLLSLTLRNIASDQILEIIGKACTKLEILDVACSKQVTDEGLRQLLTEKELRDNEMDTSPESTNWTKLKALVSKLKSRPCTRSTAKKKKNLRLSSLQYHESRNPICKTLKVLNIANTSVTHAGVMKALLMLSKLESLAEYNHMGGVVEMMNVLNDDVLLSLTQARSCKTSDAHLELLAQLCPRIEMLHIFEPLHPPEMLKLFPCVTSLRIHGIPVDNIWLNNFYEYLRTNGSQLQELHLHVIRKIAILTIDLKHIFNNCSNLRQLMTDGSNIIWSEGPDPSPLRDLQKVRLGHEVYALALTKILSLAPQLTTLHIHRCPDLNSSHFKQFFTKPLRFGKNYKLTDKIENSLVQNLSCFFIYETNNISEKTVLDIINNWRSLKKIGNLSTWGLSFSGITVLKGSLEDANLDLELCNGSHWFWSSCIHSNLNTM</sequence>
<dbReference type="InterPro" id="IPR032675">
    <property type="entry name" value="LRR_dom_sf"/>
</dbReference>
<gene>
    <name evidence="2" type="primary">LOC107063791</name>
</gene>
<dbReference type="Gene3D" id="3.80.10.10">
    <property type="entry name" value="Ribonuclease Inhibitor"/>
    <property type="match status" value="2"/>
</dbReference>
<proteinExistence type="predicted"/>
<dbReference type="Proteomes" id="UP000694924">
    <property type="component" value="Unplaced"/>
</dbReference>
<evidence type="ECO:0000313" key="1">
    <source>
        <dbReference type="Proteomes" id="UP000694924"/>
    </source>
</evidence>
<name>A0ABM1HTT1_POLDO</name>
<reference evidence="2" key="1">
    <citation type="submission" date="2025-08" db="UniProtKB">
        <authorList>
            <consortium name="RefSeq"/>
        </authorList>
    </citation>
    <scope>IDENTIFICATION</scope>
    <source>
        <tissue evidence="2">Whole body</tissue>
    </source>
</reference>
<protein>
    <submittedName>
        <fullName evidence="2">Uncharacterized protein LOC107063791</fullName>
    </submittedName>
</protein>